<keyword evidence="5" id="KW-1185">Reference proteome</keyword>
<organism evidence="4 5">
    <name type="scientific">Nocardia aobensis</name>
    <dbReference type="NCBI Taxonomy" id="257277"/>
    <lineage>
        <taxon>Bacteria</taxon>
        <taxon>Bacillati</taxon>
        <taxon>Actinomycetota</taxon>
        <taxon>Actinomycetes</taxon>
        <taxon>Mycobacteriales</taxon>
        <taxon>Nocardiaceae</taxon>
        <taxon>Nocardia</taxon>
    </lineage>
</organism>
<feature type="compositionally biased region" description="Polar residues" evidence="2">
    <location>
        <begin position="157"/>
        <end position="167"/>
    </location>
</feature>
<dbReference type="InterPro" id="IPR023753">
    <property type="entry name" value="FAD/NAD-binding_dom"/>
</dbReference>
<dbReference type="PRINTS" id="PR00368">
    <property type="entry name" value="FADPNR"/>
</dbReference>
<accession>A0ABW6PAM3</accession>
<feature type="region of interest" description="Disordered" evidence="2">
    <location>
        <begin position="157"/>
        <end position="184"/>
    </location>
</feature>
<dbReference type="RefSeq" id="WP_387399490.1">
    <property type="nucleotide sequence ID" value="NZ_JBIAMT010000006.1"/>
</dbReference>
<dbReference type="Pfam" id="PF07992">
    <property type="entry name" value="Pyr_redox_2"/>
    <property type="match status" value="1"/>
</dbReference>
<dbReference type="InterPro" id="IPR036188">
    <property type="entry name" value="FAD/NAD-bd_sf"/>
</dbReference>
<evidence type="ECO:0000313" key="4">
    <source>
        <dbReference type="EMBL" id="MFF0500213.1"/>
    </source>
</evidence>
<keyword evidence="1" id="KW-0560">Oxidoreductase</keyword>
<feature type="domain" description="FAD/NAD(P)-binding" evidence="3">
    <location>
        <begin position="23"/>
        <end position="382"/>
    </location>
</feature>
<reference evidence="4 5" key="1">
    <citation type="submission" date="2024-10" db="EMBL/GenBank/DDBJ databases">
        <title>The Natural Products Discovery Center: Release of the First 8490 Sequenced Strains for Exploring Actinobacteria Biosynthetic Diversity.</title>
        <authorList>
            <person name="Kalkreuter E."/>
            <person name="Kautsar S.A."/>
            <person name="Yang D."/>
            <person name="Bader C.D."/>
            <person name="Teijaro C.N."/>
            <person name="Fluegel L."/>
            <person name="Davis C.M."/>
            <person name="Simpson J.R."/>
            <person name="Lauterbach L."/>
            <person name="Steele A.D."/>
            <person name="Gui C."/>
            <person name="Meng S."/>
            <person name="Li G."/>
            <person name="Viehrig K."/>
            <person name="Ye F."/>
            <person name="Su P."/>
            <person name="Kiefer A.F."/>
            <person name="Nichols A."/>
            <person name="Cepeda A.J."/>
            <person name="Yan W."/>
            <person name="Fan B."/>
            <person name="Jiang Y."/>
            <person name="Adhikari A."/>
            <person name="Zheng C.-J."/>
            <person name="Schuster L."/>
            <person name="Cowan T.M."/>
            <person name="Smanski M.J."/>
            <person name="Chevrette M.G."/>
            <person name="De Carvalho L.P.S."/>
            <person name="Shen B."/>
        </authorList>
    </citation>
    <scope>NUCLEOTIDE SEQUENCE [LARGE SCALE GENOMIC DNA]</scope>
    <source>
        <strain evidence="4 5">NPDC004119</strain>
    </source>
</reference>
<gene>
    <name evidence="4" type="ORF">ACFYU5_27690</name>
</gene>
<dbReference type="PANTHER" id="PTHR43539">
    <property type="entry name" value="FLAVIN-BINDING MONOOXYGENASE-LIKE PROTEIN (AFU_ORTHOLOGUE AFUA_4G09220)"/>
    <property type="match status" value="1"/>
</dbReference>
<proteinExistence type="predicted"/>
<evidence type="ECO:0000256" key="2">
    <source>
        <dbReference type="SAM" id="MobiDB-lite"/>
    </source>
</evidence>
<name>A0ABW6PAM3_9NOCA</name>
<dbReference type="InterPro" id="IPR050982">
    <property type="entry name" value="Auxin_biosynth/cation_transpt"/>
</dbReference>
<dbReference type="Gene3D" id="3.50.50.60">
    <property type="entry name" value="FAD/NAD(P)-binding domain"/>
    <property type="match status" value="2"/>
</dbReference>
<comment type="caution">
    <text evidence="4">The sequence shown here is derived from an EMBL/GenBank/DDBJ whole genome shotgun (WGS) entry which is preliminary data.</text>
</comment>
<evidence type="ECO:0000259" key="3">
    <source>
        <dbReference type="Pfam" id="PF07992"/>
    </source>
</evidence>
<dbReference type="PANTHER" id="PTHR43539:SF78">
    <property type="entry name" value="FLAVIN-CONTAINING MONOOXYGENASE"/>
    <property type="match status" value="1"/>
</dbReference>
<dbReference type="SUPFAM" id="SSF51905">
    <property type="entry name" value="FAD/NAD(P)-binding domain"/>
    <property type="match status" value="1"/>
</dbReference>
<evidence type="ECO:0000256" key="1">
    <source>
        <dbReference type="ARBA" id="ARBA00023002"/>
    </source>
</evidence>
<protein>
    <submittedName>
        <fullName evidence="4">NAD(P)-binding domain-containing protein</fullName>
    </submittedName>
</protein>
<sequence>MRRTVAATHPTRTVTAVTAPDFEIVVVGAGQAGLSVGYHLRRLGLTPGVDFVIVDHSPGPGGAWQFRWPSLTLSTVNRVHDLPGMSFAETLPAGSDSVPAATAVPHYFELYEKRFDLRVRRPISVRVVCDRASTATCPGTSVDGLLHVETTIGENLTAAQGSVTEPHTATDSRRSTDAPTELPGATGETLRVRGVINATGTWEKPFIPYYPGAETFAGRQLHAHDYRNAAEFAGKHVVVVGAGISAVQLLDEISQVTSTTWVSRTEPRWREGPFGPDEGRRAVAMVEDRVRRGLPPRSVVSVTGLPVDDRIRAARARGALTWHPMFARIEAEGVRWADGSFRAADVILWATGFRSALDHLAPLRLRGPGGGITMTGRLATQVAADPRIHLIGYGPSASTIGANRAGRAAAVELTRYLGLS</sequence>
<dbReference type="EMBL" id="JBIAMT010000006">
    <property type="protein sequence ID" value="MFF0500213.1"/>
    <property type="molecule type" value="Genomic_DNA"/>
</dbReference>
<dbReference type="Proteomes" id="UP001601442">
    <property type="component" value="Unassembled WGS sequence"/>
</dbReference>
<evidence type="ECO:0000313" key="5">
    <source>
        <dbReference type="Proteomes" id="UP001601442"/>
    </source>
</evidence>